<dbReference type="InterPro" id="IPR053135">
    <property type="entry name" value="AKR2_Oxidoreductase"/>
</dbReference>
<dbReference type="InterPro" id="IPR006311">
    <property type="entry name" value="TAT_signal"/>
</dbReference>
<dbReference type="SUPFAM" id="SSF54862">
    <property type="entry name" value="4Fe-4S ferredoxins"/>
    <property type="match status" value="1"/>
</dbReference>
<dbReference type="PROSITE" id="PS51379">
    <property type="entry name" value="4FE4S_FER_2"/>
    <property type="match status" value="1"/>
</dbReference>
<feature type="domain" description="4Fe-4S ferredoxin-type" evidence="1">
    <location>
        <begin position="318"/>
        <end position="348"/>
    </location>
</feature>
<dbReference type="InterPro" id="IPR017896">
    <property type="entry name" value="4Fe4S_Fe-S-bd"/>
</dbReference>
<dbReference type="Pfam" id="PF00248">
    <property type="entry name" value="Aldo_ket_red"/>
    <property type="match status" value="1"/>
</dbReference>
<dbReference type="PROSITE" id="PS51318">
    <property type="entry name" value="TAT"/>
    <property type="match status" value="1"/>
</dbReference>
<dbReference type="InterPro" id="IPR036812">
    <property type="entry name" value="NAD(P)_OxRdtase_dom_sf"/>
</dbReference>
<gene>
    <name evidence="2" type="ORF">ENO08_00225</name>
</gene>
<name>A0A7V2ATA9_UNCEI</name>
<accession>A0A7V2ATA9</accession>
<sequence>MSLKETKLSRRSFLERSVASVVGAGIGLSGASRAVEAAGRDQTAESQDDKPRILEYRDLGRTGWKVSDIAFGNAGMQDTSTLEYAMERGINYVDTARQYYDMEKVIGRLFPAKRDKLFVSTKLMPELITMETTVEQVMQGIEESLERLNTDYVDSCLIHSVGEDPKLGNADKIENTKVYEAFALAKKQGKIRFWGASSHGPRMIEDFTWLIENTDIDLIQPGMNFMTRGLEPVLAMAKAKGIAVAAMKSMSAAKKIDYKQYADKGRTVRQAVLKWMLAQPNIDTITITMRTIEDIDEYVAASGRPALSPEEEKTLKGYGSLLDRDYCRPGCSGCMNACPYGVRIPDILRYRLYFNNYGREKYAMELYGKLPRARSAALCADCSGVCEISCPHGLAIRRKLISAHGELTV</sequence>
<dbReference type="Gene3D" id="3.20.20.100">
    <property type="entry name" value="NADP-dependent oxidoreductase domain"/>
    <property type="match status" value="1"/>
</dbReference>
<proteinExistence type="predicted"/>
<dbReference type="EMBL" id="DSEC01000017">
    <property type="protein sequence ID" value="HER42870.1"/>
    <property type="molecule type" value="Genomic_DNA"/>
</dbReference>
<protein>
    <recommendedName>
        <fullName evidence="1">4Fe-4S ferredoxin-type domain-containing protein</fullName>
    </recommendedName>
</protein>
<comment type="caution">
    <text evidence="2">The sequence shown here is derived from an EMBL/GenBank/DDBJ whole genome shotgun (WGS) entry which is preliminary data.</text>
</comment>
<dbReference type="CDD" id="cd19105">
    <property type="entry name" value="AKR_unchar"/>
    <property type="match status" value="1"/>
</dbReference>
<dbReference type="Gene3D" id="3.30.70.20">
    <property type="match status" value="1"/>
</dbReference>
<dbReference type="SUPFAM" id="SSF51430">
    <property type="entry name" value="NAD(P)-linked oxidoreductase"/>
    <property type="match status" value="1"/>
</dbReference>
<evidence type="ECO:0000313" key="2">
    <source>
        <dbReference type="EMBL" id="HER42870.1"/>
    </source>
</evidence>
<evidence type="ECO:0000259" key="1">
    <source>
        <dbReference type="PROSITE" id="PS51379"/>
    </source>
</evidence>
<dbReference type="Proteomes" id="UP000886069">
    <property type="component" value="Unassembled WGS sequence"/>
</dbReference>
<dbReference type="AlphaFoldDB" id="A0A7V2ATA9"/>
<reference evidence="2" key="1">
    <citation type="journal article" date="2020" name="mSystems">
        <title>Genome- and Community-Level Interaction Insights into Carbon Utilization and Element Cycling Functions of Hydrothermarchaeota in Hydrothermal Sediment.</title>
        <authorList>
            <person name="Zhou Z."/>
            <person name="Liu Y."/>
            <person name="Xu W."/>
            <person name="Pan J."/>
            <person name="Luo Z.H."/>
            <person name="Li M."/>
        </authorList>
    </citation>
    <scope>NUCLEOTIDE SEQUENCE [LARGE SCALE GENOMIC DNA]</scope>
    <source>
        <strain evidence="2">SpSt-1233</strain>
    </source>
</reference>
<organism evidence="2">
    <name type="scientific">Eiseniibacteriota bacterium</name>
    <dbReference type="NCBI Taxonomy" id="2212470"/>
    <lineage>
        <taxon>Bacteria</taxon>
        <taxon>Candidatus Eiseniibacteriota</taxon>
    </lineage>
</organism>
<dbReference type="PANTHER" id="PTHR43312:SF1">
    <property type="entry name" value="NADP-DEPENDENT OXIDOREDUCTASE DOMAIN-CONTAINING PROTEIN"/>
    <property type="match status" value="1"/>
</dbReference>
<dbReference type="InterPro" id="IPR023210">
    <property type="entry name" value="NADP_OxRdtase_dom"/>
</dbReference>
<dbReference type="PANTHER" id="PTHR43312">
    <property type="entry name" value="D-THREO-ALDOSE 1-DEHYDROGENASE"/>
    <property type="match status" value="1"/>
</dbReference>